<dbReference type="Pfam" id="PF00990">
    <property type="entry name" value="GGDEF"/>
    <property type="match status" value="1"/>
</dbReference>
<dbReference type="Gene3D" id="3.20.20.450">
    <property type="entry name" value="EAL domain"/>
    <property type="match status" value="1"/>
</dbReference>
<dbReference type="PATRIC" id="fig|1194972.3.peg.4245"/>
<feature type="transmembrane region" description="Helical" evidence="1">
    <location>
        <begin position="111"/>
        <end position="132"/>
    </location>
</feature>
<evidence type="ECO:0000313" key="4">
    <source>
        <dbReference type="EMBL" id="EJZ06663.1"/>
    </source>
</evidence>
<dbReference type="InterPro" id="IPR000160">
    <property type="entry name" value="GGDEF_dom"/>
</dbReference>
<feature type="transmembrane region" description="Helical" evidence="1">
    <location>
        <begin position="80"/>
        <end position="99"/>
    </location>
</feature>
<dbReference type="InterPro" id="IPR035919">
    <property type="entry name" value="EAL_sf"/>
</dbReference>
<dbReference type="Gene3D" id="3.30.70.270">
    <property type="match status" value="1"/>
</dbReference>
<dbReference type="SMART" id="SM00052">
    <property type="entry name" value="EAL"/>
    <property type="match status" value="1"/>
</dbReference>
<keyword evidence="5" id="KW-1185">Reference proteome</keyword>
<keyword evidence="1" id="KW-1133">Transmembrane helix</keyword>
<dbReference type="SUPFAM" id="SSF141868">
    <property type="entry name" value="EAL domain-like"/>
    <property type="match status" value="1"/>
</dbReference>
<dbReference type="GO" id="GO:0071111">
    <property type="term" value="F:cyclic-guanylate-specific phosphodiesterase activity"/>
    <property type="evidence" value="ECO:0007669"/>
    <property type="project" value="InterPro"/>
</dbReference>
<dbReference type="PANTHER" id="PTHR33121">
    <property type="entry name" value="CYCLIC DI-GMP PHOSPHODIESTERASE PDEF"/>
    <property type="match status" value="1"/>
</dbReference>
<dbReference type="eggNOG" id="COG5001">
    <property type="taxonomic scope" value="Bacteria"/>
</dbReference>
<feature type="domain" description="GGDEF" evidence="3">
    <location>
        <begin position="332"/>
        <end position="465"/>
    </location>
</feature>
<accession>K0UVN0</accession>
<dbReference type="SUPFAM" id="SSF55073">
    <property type="entry name" value="Nucleotide cyclase"/>
    <property type="match status" value="1"/>
</dbReference>
<dbReference type="CDD" id="cd01948">
    <property type="entry name" value="EAL"/>
    <property type="match status" value="1"/>
</dbReference>
<dbReference type="Proteomes" id="UP000006072">
    <property type="component" value="Unassembled WGS sequence"/>
</dbReference>
<dbReference type="AlphaFoldDB" id="K0UVN0"/>
<organism evidence="4 5">
    <name type="scientific">Mycolicibacterium vaccae ATCC 25954</name>
    <dbReference type="NCBI Taxonomy" id="1194972"/>
    <lineage>
        <taxon>Bacteria</taxon>
        <taxon>Bacillati</taxon>
        <taxon>Actinomycetota</taxon>
        <taxon>Actinomycetes</taxon>
        <taxon>Mycobacteriales</taxon>
        <taxon>Mycobacteriaceae</taxon>
        <taxon>Mycolicibacterium</taxon>
    </lineage>
</organism>
<sequence length="747" mass="79102">MTGEAFAVETASPAGGAVLALLALCATGCAVLAARTLRGRMRAAWAIMAVALGAWAAGDLVRLWWGHAVRADQFPSPADAFSVVFCVAAFSAVLTMTPFDTPSRSRAVWRISLDGITVALYTFLLAWILLLHRADSLFDGDRPVLALAVFHPAADVAILTVTVGVLVRVDARHRAVLGMLAAAFAVLAVTDSAFVYGAAVHGHTAAGALDIGRATALIAIGAAALLSHRTPAPRAHGLQVPSNISLWAPHVPLLMVGTIGPAVALSGVARIVVPVISVAVCLWQAVAARENQQWARAAAQQALTDPLTGLANRALFVDRLTHAMMLQSRDDRPVVVAALDLDDFKFVNDNLGHPAADRLLVQAGRRIAACVHPGDTVARMGGDKFMLLLEGDIDDSRRVMRCVVDTFDEPFSVGGQQVSTRCSVGVAVAAPGDPDLTAKAMLERAELAVRAAKQSRPERVRLFDAGMAAGVEAAGSGAGSAEQVPPTGAARVRLLGELRSAVDNGDLGIAYQPKVDLHSGRIVGVEALLRWPHPDLGLLSPGAFMPLVREHRLMRPVTDLVVDKVLDDAARWVVAGTPMPVAVNLFAPYLRDVRLPTTLWEALQNRDLPAELLTVEITEDLVITDLELVTGVLEQLRAHGIRVAIDDFGSGYSALSYLRDLLIDEIKLDRHFIASVTADPRAAAIVRAVIDLTHGLGMTVVAEGIEEAATGRWLRDSGCDVGQGFYFGRPLDAADVPGLARSAVQLT</sequence>
<dbReference type="InterPro" id="IPR043128">
    <property type="entry name" value="Rev_trsase/Diguanyl_cyclase"/>
</dbReference>
<dbReference type="SMART" id="SM00267">
    <property type="entry name" value="GGDEF"/>
    <property type="match status" value="1"/>
</dbReference>
<name>K0UVN0_MYCVA</name>
<feature type="transmembrane region" description="Helical" evidence="1">
    <location>
        <begin position="45"/>
        <end position="65"/>
    </location>
</feature>
<evidence type="ECO:0000259" key="2">
    <source>
        <dbReference type="PROSITE" id="PS50883"/>
    </source>
</evidence>
<evidence type="ECO:0000256" key="1">
    <source>
        <dbReference type="SAM" id="Phobius"/>
    </source>
</evidence>
<dbReference type="Pfam" id="PF00563">
    <property type="entry name" value="EAL"/>
    <property type="match status" value="1"/>
</dbReference>
<dbReference type="InterPro" id="IPR050706">
    <property type="entry name" value="Cyclic-di-GMP_PDE-like"/>
</dbReference>
<dbReference type="HOGENOM" id="CLU_000445_129_3_11"/>
<keyword evidence="1" id="KW-0812">Transmembrane</keyword>
<dbReference type="EMBL" id="ALQA01000055">
    <property type="protein sequence ID" value="EJZ06663.1"/>
    <property type="molecule type" value="Genomic_DNA"/>
</dbReference>
<feature type="transmembrane region" description="Helical" evidence="1">
    <location>
        <begin position="12"/>
        <end position="33"/>
    </location>
</feature>
<feature type="transmembrane region" description="Helical" evidence="1">
    <location>
        <begin position="144"/>
        <end position="167"/>
    </location>
</feature>
<keyword evidence="1" id="KW-0472">Membrane</keyword>
<dbReference type="InterPro" id="IPR029787">
    <property type="entry name" value="Nucleotide_cyclase"/>
</dbReference>
<dbReference type="RefSeq" id="WP_003930081.1">
    <property type="nucleotide sequence ID" value="NZ_JH814688.1"/>
</dbReference>
<feature type="transmembrane region" description="Helical" evidence="1">
    <location>
        <begin position="179"/>
        <end position="199"/>
    </location>
</feature>
<dbReference type="PANTHER" id="PTHR33121:SF70">
    <property type="entry name" value="SIGNALING PROTEIN YKOW"/>
    <property type="match status" value="1"/>
</dbReference>
<evidence type="ECO:0000313" key="5">
    <source>
        <dbReference type="Proteomes" id="UP000006072"/>
    </source>
</evidence>
<reference evidence="4 5" key="1">
    <citation type="journal article" date="2012" name="J. Bacteriol.">
        <title>Complete Genome Sequence of Mycobacterium vaccae Type Strain ATCC 25954.</title>
        <authorList>
            <person name="Ho Y.S."/>
            <person name="Adroub S.A."/>
            <person name="Abadi M."/>
            <person name="Al Alwan B."/>
            <person name="Alkhateeb R."/>
            <person name="Gao G."/>
            <person name="Ragab A."/>
            <person name="Ali S."/>
            <person name="van Soolingen D."/>
            <person name="Bitter W."/>
            <person name="Pain A."/>
            <person name="Abdallah A.M."/>
        </authorList>
    </citation>
    <scope>NUCLEOTIDE SEQUENCE [LARGE SCALE GENOMIC DNA]</scope>
    <source>
        <strain evidence="4 5">ATCC 25954</strain>
    </source>
</reference>
<gene>
    <name evidence="4" type="ORF">MVAC_21288</name>
</gene>
<dbReference type="InterPro" id="IPR001633">
    <property type="entry name" value="EAL_dom"/>
</dbReference>
<dbReference type="PROSITE" id="PS50887">
    <property type="entry name" value="GGDEF"/>
    <property type="match status" value="1"/>
</dbReference>
<dbReference type="CDD" id="cd01949">
    <property type="entry name" value="GGDEF"/>
    <property type="match status" value="1"/>
</dbReference>
<feature type="domain" description="EAL" evidence="2">
    <location>
        <begin position="491"/>
        <end position="744"/>
    </location>
</feature>
<dbReference type="NCBIfam" id="TIGR00254">
    <property type="entry name" value="GGDEF"/>
    <property type="match status" value="1"/>
</dbReference>
<comment type="caution">
    <text evidence="4">The sequence shown here is derived from an EMBL/GenBank/DDBJ whole genome shotgun (WGS) entry which is preliminary data.</text>
</comment>
<protein>
    <submittedName>
        <fullName evidence="4">Diguanylate cyclase/phosphodiesterase</fullName>
    </submittedName>
</protein>
<dbReference type="PROSITE" id="PS50883">
    <property type="entry name" value="EAL"/>
    <property type="match status" value="1"/>
</dbReference>
<proteinExistence type="predicted"/>
<evidence type="ECO:0000259" key="3">
    <source>
        <dbReference type="PROSITE" id="PS50887"/>
    </source>
</evidence>